<sequence>MSQYIIAVDPGREKCGIAVVESNEDAVLQQVVETAYLVSCVRQLAEQYATLTVILGDGTAHKQAETELRGVQVGDKLLNVKLINEKHSTEEARHLYWKYNPPKGLKRLIPVSMQVPPEPVDGYVAIILAHRYLRGGRR</sequence>
<proteinExistence type="predicted"/>
<evidence type="ECO:0008006" key="3">
    <source>
        <dbReference type="Google" id="ProtNLM"/>
    </source>
</evidence>
<dbReference type="Proteomes" id="UP000295063">
    <property type="component" value="Unassembled WGS sequence"/>
</dbReference>
<organism evidence="1 2">
    <name type="scientific">Anaerospora hongkongensis</name>
    <dbReference type="NCBI Taxonomy" id="244830"/>
    <lineage>
        <taxon>Bacteria</taxon>
        <taxon>Bacillati</taxon>
        <taxon>Bacillota</taxon>
        <taxon>Negativicutes</taxon>
        <taxon>Selenomonadales</taxon>
        <taxon>Sporomusaceae</taxon>
        <taxon>Anaerospora</taxon>
    </lineage>
</organism>
<accession>A0A4R1PME6</accession>
<dbReference type="Gene3D" id="3.30.420.140">
    <property type="entry name" value="YqgF/RNase H-like domain"/>
    <property type="match status" value="1"/>
</dbReference>
<name>A0A4R1PME6_9FIRM</name>
<evidence type="ECO:0000313" key="2">
    <source>
        <dbReference type="Proteomes" id="UP000295063"/>
    </source>
</evidence>
<dbReference type="AlphaFoldDB" id="A0A4R1PME6"/>
<dbReference type="EMBL" id="SLUI01000030">
    <property type="protein sequence ID" value="TCL31414.1"/>
    <property type="molecule type" value="Genomic_DNA"/>
</dbReference>
<keyword evidence="2" id="KW-1185">Reference proteome</keyword>
<dbReference type="InterPro" id="IPR012337">
    <property type="entry name" value="RNaseH-like_sf"/>
</dbReference>
<dbReference type="GO" id="GO:0006139">
    <property type="term" value="P:nucleobase-containing compound metabolic process"/>
    <property type="evidence" value="ECO:0007669"/>
    <property type="project" value="InterPro"/>
</dbReference>
<comment type="caution">
    <text evidence="1">The sequence shown here is derived from an EMBL/GenBank/DDBJ whole genome shotgun (WGS) entry which is preliminary data.</text>
</comment>
<dbReference type="RefSeq" id="WP_132083829.1">
    <property type="nucleotide sequence ID" value="NZ_SLUI01000030.1"/>
</dbReference>
<protein>
    <recommendedName>
        <fullName evidence="3">YqgF/RNase H-like domain-containing protein</fullName>
    </recommendedName>
</protein>
<dbReference type="OrthoDB" id="5161at2"/>
<dbReference type="InterPro" id="IPR037027">
    <property type="entry name" value="YqgF/RNaseH-like_dom_sf"/>
</dbReference>
<dbReference type="SUPFAM" id="SSF53098">
    <property type="entry name" value="Ribonuclease H-like"/>
    <property type="match status" value="1"/>
</dbReference>
<gene>
    <name evidence="1" type="ORF">EV210_1302</name>
</gene>
<reference evidence="1 2" key="1">
    <citation type="submission" date="2019-03" db="EMBL/GenBank/DDBJ databases">
        <title>Genomic Encyclopedia of Type Strains, Phase IV (KMG-IV): sequencing the most valuable type-strain genomes for metagenomic binning, comparative biology and taxonomic classification.</title>
        <authorList>
            <person name="Goeker M."/>
        </authorList>
    </citation>
    <scope>NUCLEOTIDE SEQUENCE [LARGE SCALE GENOMIC DNA]</scope>
    <source>
        <strain evidence="1 2">DSM 15969</strain>
    </source>
</reference>
<evidence type="ECO:0000313" key="1">
    <source>
        <dbReference type="EMBL" id="TCL31414.1"/>
    </source>
</evidence>